<dbReference type="STRING" id="749551.HMPREF9555_02129"/>
<evidence type="ECO:0000313" key="2">
    <source>
        <dbReference type="Proteomes" id="UP000004633"/>
    </source>
</evidence>
<evidence type="ECO:0008006" key="3">
    <source>
        <dbReference type="Google" id="ProtNLM"/>
    </source>
</evidence>
<proteinExistence type="predicted"/>
<dbReference type="Pfam" id="PF10387">
    <property type="entry name" value="DUF2442"/>
    <property type="match status" value="1"/>
</dbReference>
<sequence length="99" mass="11124">MYIVNGIAYAGEQKPVLRVSGVRPLDDFRLWVRFSTGEAKIFDCKPLFDLPIFAPLRTPETFRAVYIDYGVPTWNDGTIDLSPETLYDEGAPVQEANPA</sequence>
<dbReference type="SUPFAM" id="SSF143880">
    <property type="entry name" value="NE0471 N-terminal domain-like"/>
    <property type="match status" value="1"/>
</dbReference>
<evidence type="ECO:0000313" key="1">
    <source>
        <dbReference type="EMBL" id="EFW28687.1"/>
    </source>
</evidence>
<dbReference type="EMBL" id="AECV01000061">
    <property type="protein sequence ID" value="EFW28687.1"/>
    <property type="molecule type" value="Genomic_DNA"/>
</dbReference>
<protein>
    <recommendedName>
        <fullName evidence="3">DUF2442 domain-containing protein</fullName>
    </recommendedName>
</protein>
<comment type="caution">
    <text evidence="1">The sequence shown here is derived from an EMBL/GenBank/DDBJ whole genome shotgun (WGS) entry which is preliminary data.</text>
</comment>
<dbReference type="AlphaFoldDB" id="E7N534"/>
<name>E7N534_9FIRM</name>
<dbReference type="RefSeq" id="WP_009350776.1">
    <property type="nucleotide sequence ID" value="NZ_GL638158.1"/>
</dbReference>
<reference evidence="1 2" key="1">
    <citation type="submission" date="2010-08" db="EMBL/GenBank/DDBJ databases">
        <authorList>
            <person name="Weinstock G."/>
            <person name="Sodergren E."/>
            <person name="Clifton S."/>
            <person name="Fulton L."/>
            <person name="Fulton B."/>
            <person name="Courtney L."/>
            <person name="Fronick C."/>
            <person name="Harrison M."/>
            <person name="Strong C."/>
            <person name="Farmer C."/>
            <person name="Delahaunty K."/>
            <person name="Markovic C."/>
            <person name="Hall O."/>
            <person name="Minx P."/>
            <person name="Tomlinson C."/>
            <person name="Mitreva M."/>
            <person name="Hou S."/>
            <person name="Chen J."/>
            <person name="Wollam A."/>
            <person name="Pepin K.H."/>
            <person name="Johnson M."/>
            <person name="Bhonagiri V."/>
            <person name="Zhang X."/>
            <person name="Suruliraj S."/>
            <person name="Warren W."/>
            <person name="Chinwalla A."/>
            <person name="Mardis E.R."/>
            <person name="Wilson R.K."/>
        </authorList>
    </citation>
    <scope>NUCLEOTIDE SEQUENCE [LARGE SCALE GENOMIC DNA]</scope>
    <source>
        <strain evidence="1 2">F0399</strain>
    </source>
</reference>
<organism evidence="1 2">
    <name type="scientific">Selenomonas artemidis F0399</name>
    <dbReference type="NCBI Taxonomy" id="749551"/>
    <lineage>
        <taxon>Bacteria</taxon>
        <taxon>Bacillati</taxon>
        <taxon>Bacillota</taxon>
        <taxon>Negativicutes</taxon>
        <taxon>Selenomonadales</taxon>
        <taxon>Selenomonadaceae</taxon>
        <taxon>Selenomonas</taxon>
    </lineage>
</organism>
<dbReference type="InterPro" id="IPR018841">
    <property type="entry name" value="DUF2442"/>
</dbReference>
<dbReference type="Proteomes" id="UP000004633">
    <property type="component" value="Unassembled WGS sequence"/>
</dbReference>
<dbReference type="InterPro" id="IPR036782">
    <property type="entry name" value="NE0471-like_N"/>
</dbReference>
<gene>
    <name evidence="1" type="ORF">HMPREF9555_02129</name>
</gene>
<keyword evidence="2" id="KW-1185">Reference proteome</keyword>
<dbReference type="Gene3D" id="3.30.2020.10">
    <property type="entry name" value="NE0471-like N-terminal domain"/>
    <property type="match status" value="1"/>
</dbReference>
<dbReference type="HOGENOM" id="CLU_153045_4_0_9"/>
<accession>E7N534</accession>